<dbReference type="PANTHER" id="PTHR30055">
    <property type="entry name" value="HTH-TYPE TRANSCRIPTIONAL REGULATOR RUTR"/>
    <property type="match status" value="1"/>
</dbReference>
<evidence type="ECO:0000256" key="5">
    <source>
        <dbReference type="PROSITE-ProRule" id="PRU00335"/>
    </source>
</evidence>
<evidence type="ECO:0000259" key="7">
    <source>
        <dbReference type="PROSITE" id="PS50977"/>
    </source>
</evidence>
<dbReference type="Proteomes" id="UP000253509">
    <property type="component" value="Unassembled WGS sequence"/>
</dbReference>
<dbReference type="InterPro" id="IPR039538">
    <property type="entry name" value="BetI_C"/>
</dbReference>
<accession>A0A366IRG5</accession>
<name>A0A366IRG5_9MICO</name>
<dbReference type="InterPro" id="IPR050109">
    <property type="entry name" value="HTH-type_TetR-like_transc_reg"/>
</dbReference>
<gene>
    <name evidence="8" type="ORF">DFO65_101433</name>
</gene>
<comment type="caution">
    <text evidence="8">The sequence shown here is derived from an EMBL/GenBank/DDBJ whole genome shotgun (WGS) entry which is preliminary data.</text>
</comment>
<evidence type="ECO:0000256" key="3">
    <source>
        <dbReference type="ARBA" id="ARBA00023125"/>
    </source>
</evidence>
<dbReference type="Gene3D" id="1.10.357.10">
    <property type="entry name" value="Tetracycline Repressor, domain 2"/>
    <property type="match status" value="1"/>
</dbReference>
<evidence type="ECO:0000256" key="4">
    <source>
        <dbReference type="ARBA" id="ARBA00023163"/>
    </source>
</evidence>
<dbReference type="SUPFAM" id="SSF48498">
    <property type="entry name" value="Tetracyclin repressor-like, C-terminal domain"/>
    <property type="match status" value="1"/>
</dbReference>
<evidence type="ECO:0000313" key="9">
    <source>
        <dbReference type="Proteomes" id="UP000253509"/>
    </source>
</evidence>
<keyword evidence="4" id="KW-0804">Transcription</keyword>
<sequence length="216" mass="23430">MQSAGVEAASHGGRAKGMSRKQAALRREEILAATVEEIEASGLRTLRVADVAARLGLSPSLVIYHFATKEALVAEAFAHAGESDLSRARRIAASSRPAREKLDEVIAWYMPAGSTRSWKIWIDGWSAGLFDTELRSTFAALDREWKAILASLIEAGRDAGEFAAGTDSAQAIATRTLAYLDGLAIQATFHPEEVSRALMGEWAQSFLERELLPSRT</sequence>
<dbReference type="InterPro" id="IPR009057">
    <property type="entry name" value="Homeodomain-like_sf"/>
</dbReference>
<feature type="DNA-binding region" description="H-T-H motif" evidence="5">
    <location>
        <begin position="47"/>
        <end position="66"/>
    </location>
</feature>
<feature type="domain" description="HTH tetR-type" evidence="7">
    <location>
        <begin position="24"/>
        <end position="84"/>
    </location>
</feature>
<protein>
    <submittedName>
        <fullName evidence="8">TetR family transcriptional regulator</fullName>
    </submittedName>
</protein>
<dbReference type="InterPro" id="IPR036271">
    <property type="entry name" value="Tet_transcr_reg_TetR-rel_C_sf"/>
</dbReference>
<feature type="region of interest" description="Disordered" evidence="6">
    <location>
        <begin position="1"/>
        <end position="21"/>
    </location>
</feature>
<keyword evidence="3 5" id="KW-0238">DNA-binding</keyword>
<dbReference type="GO" id="GO:0000976">
    <property type="term" value="F:transcription cis-regulatory region binding"/>
    <property type="evidence" value="ECO:0007669"/>
    <property type="project" value="TreeGrafter"/>
</dbReference>
<evidence type="ECO:0000256" key="1">
    <source>
        <dbReference type="ARBA" id="ARBA00022491"/>
    </source>
</evidence>
<dbReference type="EMBL" id="QNSB01000001">
    <property type="protein sequence ID" value="RBP74707.1"/>
    <property type="molecule type" value="Genomic_DNA"/>
</dbReference>
<dbReference type="PROSITE" id="PS50977">
    <property type="entry name" value="HTH_TETR_2"/>
    <property type="match status" value="1"/>
</dbReference>
<dbReference type="GO" id="GO:0003700">
    <property type="term" value="F:DNA-binding transcription factor activity"/>
    <property type="evidence" value="ECO:0007669"/>
    <property type="project" value="TreeGrafter"/>
</dbReference>
<dbReference type="PANTHER" id="PTHR30055:SF200">
    <property type="entry name" value="HTH-TYPE TRANSCRIPTIONAL REPRESSOR BDCR"/>
    <property type="match status" value="1"/>
</dbReference>
<dbReference type="Pfam" id="PF13977">
    <property type="entry name" value="TetR_C_6"/>
    <property type="match status" value="1"/>
</dbReference>
<evidence type="ECO:0000256" key="2">
    <source>
        <dbReference type="ARBA" id="ARBA00023015"/>
    </source>
</evidence>
<dbReference type="SUPFAM" id="SSF46689">
    <property type="entry name" value="Homeodomain-like"/>
    <property type="match status" value="1"/>
</dbReference>
<proteinExistence type="predicted"/>
<keyword evidence="9" id="KW-1185">Reference proteome</keyword>
<dbReference type="InterPro" id="IPR001647">
    <property type="entry name" value="HTH_TetR"/>
</dbReference>
<evidence type="ECO:0000256" key="6">
    <source>
        <dbReference type="SAM" id="MobiDB-lite"/>
    </source>
</evidence>
<keyword evidence="2" id="KW-0805">Transcription regulation</keyword>
<organism evidence="8 9">
    <name type="scientific">Brevibacterium celere</name>
    <dbReference type="NCBI Taxonomy" id="225845"/>
    <lineage>
        <taxon>Bacteria</taxon>
        <taxon>Bacillati</taxon>
        <taxon>Actinomycetota</taxon>
        <taxon>Actinomycetes</taxon>
        <taxon>Micrococcales</taxon>
        <taxon>Brevibacteriaceae</taxon>
        <taxon>Brevibacterium</taxon>
    </lineage>
</organism>
<reference evidence="8 9" key="1">
    <citation type="submission" date="2018-06" db="EMBL/GenBank/DDBJ databases">
        <title>Freshwater and sediment microbial communities from various areas in North America, analyzing microbe dynamics in response to fracking.</title>
        <authorList>
            <person name="Lamendella R."/>
        </authorList>
    </citation>
    <scope>NUCLEOTIDE SEQUENCE [LARGE SCALE GENOMIC DNA]</scope>
    <source>
        <strain evidence="8 9">3b_TX</strain>
    </source>
</reference>
<dbReference type="AlphaFoldDB" id="A0A366IRG5"/>
<keyword evidence="1" id="KW-0678">Repressor</keyword>
<dbReference type="Pfam" id="PF00440">
    <property type="entry name" value="TetR_N"/>
    <property type="match status" value="1"/>
</dbReference>
<evidence type="ECO:0000313" key="8">
    <source>
        <dbReference type="EMBL" id="RBP74707.1"/>
    </source>
</evidence>